<evidence type="ECO:0000313" key="2">
    <source>
        <dbReference type="Proteomes" id="UP001141552"/>
    </source>
</evidence>
<feature type="non-terminal residue" evidence="1">
    <location>
        <position position="62"/>
    </location>
</feature>
<comment type="caution">
    <text evidence="1">The sequence shown here is derived from an EMBL/GenBank/DDBJ whole genome shotgun (WGS) entry which is preliminary data.</text>
</comment>
<evidence type="ECO:0000313" key="1">
    <source>
        <dbReference type="EMBL" id="KAJ4825877.1"/>
    </source>
</evidence>
<protein>
    <submittedName>
        <fullName evidence="1">Uncharacterized protein</fullName>
    </submittedName>
</protein>
<accession>A0A9Q0F8R1</accession>
<gene>
    <name evidence="1" type="ORF">Tsubulata_024326</name>
</gene>
<dbReference type="EMBL" id="JAKUCV010006791">
    <property type="protein sequence ID" value="KAJ4825877.1"/>
    <property type="molecule type" value="Genomic_DNA"/>
</dbReference>
<reference evidence="1" key="2">
    <citation type="journal article" date="2023" name="Plants (Basel)">
        <title>Annotation of the Turnera subulata (Passifloraceae) Draft Genome Reveals the S-Locus Evolved after the Divergence of Turneroideae from Passifloroideae in a Stepwise Manner.</title>
        <authorList>
            <person name="Henning P.M."/>
            <person name="Roalson E.H."/>
            <person name="Mir W."/>
            <person name="McCubbin A.G."/>
            <person name="Shore J.S."/>
        </authorList>
    </citation>
    <scope>NUCLEOTIDE SEQUENCE</scope>
    <source>
        <strain evidence="1">F60SS</strain>
    </source>
</reference>
<sequence>EEHGLYNLYVIYYDKGAKTREKVCAYMKQIAESEVKVHSGIRGYMKVRNGPGWVGEALGVEY</sequence>
<dbReference type="Proteomes" id="UP001141552">
    <property type="component" value="Unassembled WGS sequence"/>
</dbReference>
<proteinExistence type="predicted"/>
<dbReference type="AlphaFoldDB" id="A0A9Q0F8R1"/>
<keyword evidence="2" id="KW-1185">Reference proteome</keyword>
<organism evidence="1 2">
    <name type="scientific">Turnera subulata</name>
    <dbReference type="NCBI Taxonomy" id="218843"/>
    <lineage>
        <taxon>Eukaryota</taxon>
        <taxon>Viridiplantae</taxon>
        <taxon>Streptophyta</taxon>
        <taxon>Embryophyta</taxon>
        <taxon>Tracheophyta</taxon>
        <taxon>Spermatophyta</taxon>
        <taxon>Magnoliopsida</taxon>
        <taxon>eudicotyledons</taxon>
        <taxon>Gunneridae</taxon>
        <taxon>Pentapetalae</taxon>
        <taxon>rosids</taxon>
        <taxon>fabids</taxon>
        <taxon>Malpighiales</taxon>
        <taxon>Passifloraceae</taxon>
        <taxon>Turnera</taxon>
    </lineage>
</organism>
<name>A0A9Q0F8R1_9ROSI</name>
<reference evidence="1" key="1">
    <citation type="submission" date="2022-02" db="EMBL/GenBank/DDBJ databases">
        <authorList>
            <person name="Henning P.M."/>
            <person name="McCubbin A.G."/>
            <person name="Shore J.S."/>
        </authorList>
    </citation>
    <scope>NUCLEOTIDE SEQUENCE</scope>
    <source>
        <strain evidence="1">F60SS</strain>
        <tissue evidence="1">Leaves</tissue>
    </source>
</reference>